<dbReference type="PROSITE" id="PS00150">
    <property type="entry name" value="ACYLPHOSPHATASE_1"/>
    <property type="match status" value="1"/>
</dbReference>
<dbReference type="Gene3D" id="3.30.70.100">
    <property type="match status" value="1"/>
</dbReference>
<dbReference type="FunFam" id="3.30.70.100:FF:000011">
    <property type="entry name" value="Acylphosphatase"/>
    <property type="match status" value="1"/>
</dbReference>
<proteinExistence type="inferred from homology"/>
<feature type="domain" description="Acylphosphatase-like" evidence="7">
    <location>
        <begin position="39"/>
        <end position="129"/>
    </location>
</feature>
<dbReference type="EC" id="3.6.1.7" evidence="2 5"/>
<name>A0A0C9R1Q2_9HYME</name>
<comment type="catalytic activity">
    <reaction evidence="4 5">
        <text>an acyl phosphate + H2O = a carboxylate + phosphate + H(+)</text>
        <dbReference type="Rhea" id="RHEA:14965"/>
        <dbReference type="ChEBI" id="CHEBI:15377"/>
        <dbReference type="ChEBI" id="CHEBI:15378"/>
        <dbReference type="ChEBI" id="CHEBI:29067"/>
        <dbReference type="ChEBI" id="CHEBI:43474"/>
        <dbReference type="ChEBI" id="CHEBI:59918"/>
        <dbReference type="EC" id="3.6.1.7"/>
    </reaction>
</comment>
<evidence type="ECO:0000259" key="7">
    <source>
        <dbReference type="PROSITE" id="PS51160"/>
    </source>
</evidence>
<comment type="similarity">
    <text evidence="1 6">Belongs to the acylphosphatase family.</text>
</comment>
<evidence type="ECO:0000256" key="5">
    <source>
        <dbReference type="PROSITE-ProRule" id="PRU00520"/>
    </source>
</evidence>
<dbReference type="PROSITE" id="PS51160">
    <property type="entry name" value="ACYLPHOSPHATASE_3"/>
    <property type="match status" value="1"/>
</dbReference>
<gene>
    <name evidence="8" type="primary">ACYP1</name>
    <name evidence="8" type="ORF">g.36095</name>
</gene>
<keyword evidence="3 5" id="KW-0378">Hydrolase</keyword>
<organism evidence="8">
    <name type="scientific">Fopius arisanus</name>
    <dbReference type="NCBI Taxonomy" id="64838"/>
    <lineage>
        <taxon>Eukaryota</taxon>
        <taxon>Metazoa</taxon>
        <taxon>Ecdysozoa</taxon>
        <taxon>Arthropoda</taxon>
        <taxon>Hexapoda</taxon>
        <taxon>Insecta</taxon>
        <taxon>Pterygota</taxon>
        <taxon>Neoptera</taxon>
        <taxon>Endopterygota</taxon>
        <taxon>Hymenoptera</taxon>
        <taxon>Apocrita</taxon>
        <taxon>Ichneumonoidea</taxon>
        <taxon>Braconidae</taxon>
        <taxon>Opiinae</taxon>
        <taxon>Fopius</taxon>
    </lineage>
</organism>
<dbReference type="InterPro" id="IPR020456">
    <property type="entry name" value="Acylphosphatase"/>
</dbReference>
<dbReference type="PANTHER" id="PTHR10029">
    <property type="entry name" value="ACYLPHOSPHATASE"/>
    <property type="match status" value="1"/>
</dbReference>
<dbReference type="PANTHER" id="PTHR10029:SF3">
    <property type="entry name" value="ACYLPHOSPHATASE-RELATED"/>
    <property type="match status" value="1"/>
</dbReference>
<dbReference type="SUPFAM" id="SSF54975">
    <property type="entry name" value="Acylphosphatase/BLUF domain-like"/>
    <property type="match status" value="1"/>
</dbReference>
<dbReference type="Pfam" id="PF00708">
    <property type="entry name" value="Acylphosphatase"/>
    <property type="match status" value="1"/>
</dbReference>
<reference evidence="8" key="1">
    <citation type="submission" date="2015-01" db="EMBL/GenBank/DDBJ databases">
        <title>Transcriptome Assembly of Fopius arisanus.</title>
        <authorList>
            <person name="Geib S."/>
        </authorList>
    </citation>
    <scope>NUCLEOTIDE SEQUENCE</scope>
</reference>
<evidence type="ECO:0000256" key="3">
    <source>
        <dbReference type="ARBA" id="ARBA00022801"/>
    </source>
</evidence>
<dbReference type="AlphaFoldDB" id="A0A0C9R1Q2"/>
<dbReference type="InterPro" id="IPR017968">
    <property type="entry name" value="Acylphosphatase_CS"/>
</dbReference>
<dbReference type="PRINTS" id="PR00112">
    <property type="entry name" value="ACYLPHPHTASE"/>
</dbReference>
<dbReference type="GO" id="GO:0003998">
    <property type="term" value="F:acylphosphatase activity"/>
    <property type="evidence" value="ECO:0007669"/>
    <property type="project" value="UniProtKB-EC"/>
</dbReference>
<dbReference type="EMBL" id="GBYB01010064">
    <property type="protein sequence ID" value="JAG79831.1"/>
    <property type="molecule type" value="Transcribed_RNA"/>
</dbReference>
<evidence type="ECO:0000313" key="8">
    <source>
        <dbReference type="EMBL" id="JAG79831.1"/>
    </source>
</evidence>
<dbReference type="InterPro" id="IPR001792">
    <property type="entry name" value="Acylphosphatase-like_dom"/>
</dbReference>
<evidence type="ECO:0000256" key="1">
    <source>
        <dbReference type="ARBA" id="ARBA00005614"/>
    </source>
</evidence>
<evidence type="ECO:0000256" key="4">
    <source>
        <dbReference type="ARBA" id="ARBA00047645"/>
    </source>
</evidence>
<feature type="active site" evidence="5">
    <location>
        <position position="72"/>
    </location>
</feature>
<accession>A0A0C9R1Q2</accession>
<protein>
    <recommendedName>
        <fullName evidence="2 5">acylphosphatase</fullName>
        <ecNumber evidence="2 5">3.6.1.7</ecNumber>
    </recommendedName>
</protein>
<feature type="active site" evidence="5">
    <location>
        <position position="54"/>
    </location>
</feature>
<dbReference type="InterPro" id="IPR036046">
    <property type="entry name" value="Acylphosphatase-like_dom_sf"/>
</dbReference>
<evidence type="ECO:0000256" key="6">
    <source>
        <dbReference type="RuleBase" id="RU004168"/>
    </source>
</evidence>
<sequence length="129" mass="14823">MNATLRRGLLVVLSTGVCLVLLLSRWKTEEKGNMSKLVAIDFEVFGRVQGVFFRKYTQKKAEELSLKGWCMNTNQNTVTGRIEGEKSKIEMMKKWLRETGSPQSAIDKAEFKNEQEITEISFPNFSIRK</sequence>
<evidence type="ECO:0000256" key="2">
    <source>
        <dbReference type="ARBA" id="ARBA00012150"/>
    </source>
</evidence>